<protein>
    <submittedName>
        <fullName evidence="1">Uncharacterized protein</fullName>
    </submittedName>
</protein>
<dbReference type="EMBL" id="GBRH01283528">
    <property type="protein sequence ID" value="JAD14367.1"/>
    <property type="molecule type" value="Transcribed_RNA"/>
</dbReference>
<accession>A0A0A8XRL1</accession>
<proteinExistence type="predicted"/>
<sequence>MRQRRPRTVQVDGNPSTDDAIWKSGCVLSLEVDGICCKMDCSSVVTYWVN</sequence>
<organism evidence="1">
    <name type="scientific">Arundo donax</name>
    <name type="common">Giant reed</name>
    <name type="synonym">Donax arundinaceus</name>
    <dbReference type="NCBI Taxonomy" id="35708"/>
    <lineage>
        <taxon>Eukaryota</taxon>
        <taxon>Viridiplantae</taxon>
        <taxon>Streptophyta</taxon>
        <taxon>Embryophyta</taxon>
        <taxon>Tracheophyta</taxon>
        <taxon>Spermatophyta</taxon>
        <taxon>Magnoliopsida</taxon>
        <taxon>Liliopsida</taxon>
        <taxon>Poales</taxon>
        <taxon>Poaceae</taxon>
        <taxon>PACMAD clade</taxon>
        <taxon>Arundinoideae</taxon>
        <taxon>Arundineae</taxon>
        <taxon>Arundo</taxon>
    </lineage>
</organism>
<dbReference type="AlphaFoldDB" id="A0A0A8XRL1"/>
<reference evidence="1" key="2">
    <citation type="journal article" date="2015" name="Data Brief">
        <title>Shoot transcriptome of the giant reed, Arundo donax.</title>
        <authorList>
            <person name="Barrero R.A."/>
            <person name="Guerrero F.D."/>
            <person name="Moolhuijzen P."/>
            <person name="Goolsby J.A."/>
            <person name="Tidwell J."/>
            <person name="Bellgard S.E."/>
            <person name="Bellgard M.I."/>
        </authorList>
    </citation>
    <scope>NUCLEOTIDE SEQUENCE</scope>
    <source>
        <tissue evidence="1">Shoot tissue taken approximately 20 cm above the soil surface</tissue>
    </source>
</reference>
<reference evidence="1" key="1">
    <citation type="submission" date="2014-09" db="EMBL/GenBank/DDBJ databases">
        <authorList>
            <person name="Magalhaes I.L.F."/>
            <person name="Oliveira U."/>
            <person name="Santos F.R."/>
            <person name="Vidigal T.H.D.A."/>
            <person name="Brescovit A.D."/>
            <person name="Santos A.J."/>
        </authorList>
    </citation>
    <scope>NUCLEOTIDE SEQUENCE</scope>
    <source>
        <tissue evidence="1">Shoot tissue taken approximately 20 cm above the soil surface</tissue>
    </source>
</reference>
<name>A0A0A8XRL1_ARUDO</name>
<evidence type="ECO:0000313" key="1">
    <source>
        <dbReference type="EMBL" id="JAD14367.1"/>
    </source>
</evidence>